<dbReference type="PROSITE" id="PS51752">
    <property type="entry name" value="JACALIN_LECTIN"/>
    <property type="match status" value="2"/>
</dbReference>
<dbReference type="PANTHER" id="PTHR46506">
    <property type="entry name" value="OS05G0143600 PROTEIN"/>
    <property type="match status" value="1"/>
</dbReference>
<evidence type="ECO:0000259" key="5">
    <source>
        <dbReference type="PROSITE" id="PS51752"/>
    </source>
</evidence>
<dbReference type="GO" id="GO:0030246">
    <property type="term" value="F:carbohydrate binding"/>
    <property type="evidence" value="ECO:0007669"/>
    <property type="project" value="UniProtKB-KW"/>
</dbReference>
<dbReference type="EMBL" id="JAUHHV010000010">
    <property type="protein sequence ID" value="KAK1409470.1"/>
    <property type="molecule type" value="Genomic_DNA"/>
</dbReference>
<feature type="chain" id="PRO_5041911388" description="Jacalin-type lectin domain-containing protein" evidence="3">
    <location>
        <begin position="20"/>
        <end position="417"/>
    </location>
</feature>
<proteinExistence type="inferred from homology"/>
<keyword evidence="2" id="KW-0430">Lectin</keyword>
<dbReference type="InterPro" id="IPR011009">
    <property type="entry name" value="Kinase-like_dom_sf"/>
</dbReference>
<feature type="signal peptide" evidence="3">
    <location>
        <begin position="1"/>
        <end position="19"/>
    </location>
</feature>
<comment type="similarity">
    <text evidence="1">Belongs to the jacalin lectin family.</text>
</comment>
<evidence type="ECO:0008006" key="8">
    <source>
        <dbReference type="Google" id="ProtNLM"/>
    </source>
</evidence>
<gene>
    <name evidence="6" type="ORF">QVD17_35996</name>
</gene>
<feature type="domain" description="Protein kinase" evidence="4">
    <location>
        <begin position="1"/>
        <end position="147"/>
    </location>
</feature>
<feature type="domain" description="Jacalin-type lectin" evidence="5">
    <location>
        <begin position="152"/>
        <end position="299"/>
    </location>
</feature>
<dbReference type="AlphaFoldDB" id="A0AAD8NBK2"/>
<dbReference type="PROSITE" id="PS50011">
    <property type="entry name" value="PROTEIN_KINASE_DOM"/>
    <property type="match status" value="1"/>
</dbReference>
<dbReference type="Pfam" id="PF07714">
    <property type="entry name" value="PK_Tyr_Ser-Thr"/>
    <property type="match status" value="1"/>
</dbReference>
<dbReference type="Gene3D" id="2.100.10.30">
    <property type="entry name" value="Jacalin-like lectin domain"/>
    <property type="match status" value="2"/>
</dbReference>
<accession>A0AAD8NBK2</accession>
<organism evidence="6 7">
    <name type="scientific">Tagetes erecta</name>
    <name type="common">African marigold</name>
    <dbReference type="NCBI Taxonomy" id="13708"/>
    <lineage>
        <taxon>Eukaryota</taxon>
        <taxon>Viridiplantae</taxon>
        <taxon>Streptophyta</taxon>
        <taxon>Embryophyta</taxon>
        <taxon>Tracheophyta</taxon>
        <taxon>Spermatophyta</taxon>
        <taxon>Magnoliopsida</taxon>
        <taxon>eudicotyledons</taxon>
        <taxon>Gunneridae</taxon>
        <taxon>Pentapetalae</taxon>
        <taxon>asterids</taxon>
        <taxon>campanulids</taxon>
        <taxon>Asterales</taxon>
        <taxon>Asteraceae</taxon>
        <taxon>Asteroideae</taxon>
        <taxon>Heliantheae alliance</taxon>
        <taxon>Tageteae</taxon>
        <taxon>Tagetes</taxon>
    </lineage>
</organism>
<reference evidence="6" key="1">
    <citation type="journal article" date="2023" name="bioRxiv">
        <title>Improved chromosome-level genome assembly for marigold (Tagetes erecta).</title>
        <authorList>
            <person name="Jiang F."/>
            <person name="Yuan L."/>
            <person name="Wang S."/>
            <person name="Wang H."/>
            <person name="Xu D."/>
            <person name="Wang A."/>
            <person name="Fan W."/>
        </authorList>
    </citation>
    <scope>NUCLEOTIDE SEQUENCE</scope>
    <source>
        <strain evidence="6">WSJ</strain>
        <tissue evidence="6">Leaf</tissue>
    </source>
</reference>
<dbReference type="SUPFAM" id="SSF56112">
    <property type="entry name" value="Protein kinase-like (PK-like)"/>
    <property type="match status" value="1"/>
</dbReference>
<evidence type="ECO:0000256" key="2">
    <source>
        <dbReference type="ARBA" id="ARBA00022734"/>
    </source>
</evidence>
<dbReference type="InterPro" id="IPR001245">
    <property type="entry name" value="Ser-Thr/Tyr_kinase_cat_dom"/>
</dbReference>
<evidence type="ECO:0000313" key="6">
    <source>
        <dbReference type="EMBL" id="KAK1409470.1"/>
    </source>
</evidence>
<dbReference type="InterPro" id="IPR000719">
    <property type="entry name" value="Prot_kinase_dom"/>
</dbReference>
<dbReference type="Proteomes" id="UP001229421">
    <property type="component" value="Unassembled WGS sequence"/>
</dbReference>
<protein>
    <recommendedName>
        <fullName evidence="8">Jacalin-type lectin domain-containing protein</fullName>
    </recommendedName>
</protein>
<dbReference type="CDD" id="cd09612">
    <property type="entry name" value="Jacalin"/>
    <property type="match status" value="1"/>
</dbReference>
<name>A0AAD8NBK2_TARER</name>
<dbReference type="Pfam" id="PF01419">
    <property type="entry name" value="Jacalin"/>
    <property type="match status" value="2"/>
</dbReference>
<feature type="domain" description="Jacalin-type lectin" evidence="5">
    <location>
        <begin position="358"/>
        <end position="414"/>
    </location>
</feature>
<dbReference type="GO" id="GO:0004672">
    <property type="term" value="F:protein kinase activity"/>
    <property type="evidence" value="ECO:0007669"/>
    <property type="project" value="InterPro"/>
</dbReference>
<sequence length="417" mass="47601">MKFNDHYTLLLIVLKFTSGHVDPEYEITGILTKESDVYSFGVVLFEIISGKLAEYHDDRDFQSKIGKLRYNEKNHVEYVEVYDEEEIEKEIEEENKSVDEIIMTNIQEQMKLYSKKLFSDIAYECLDKSPKRRPSMKSIVQELKSSFDYQIGSPTELWGSTANRCPWSLLLENNMKLKKITLNYEDWIISIGFTVEDLTTGSLISSQHGGTGGQLSEINFDADEEIIGVLGTFGTPSTEEYICDKLILSLCIVTNKRRYGPFGEETQTRFSVPWDVGSFAGFYGCSMYNLEGLGFYSKIIVCGRFAMSAEYQDERKFLSNFVKLEGKFEETIMENLREQIKPYSLQTFSRIAYACLNEIIASLCIVTNKREHERFGKETGNDFSFSWEAAGSSFAGFYGRAGAYIDGLGFYSKVNAI</sequence>
<evidence type="ECO:0000256" key="1">
    <source>
        <dbReference type="ARBA" id="ARBA00006568"/>
    </source>
</evidence>
<dbReference type="SUPFAM" id="SSF51101">
    <property type="entry name" value="Mannose-binding lectins"/>
    <property type="match status" value="2"/>
</dbReference>
<keyword evidence="7" id="KW-1185">Reference proteome</keyword>
<dbReference type="InterPro" id="IPR033734">
    <property type="entry name" value="Jacalin-like_lectin_dom_plant"/>
</dbReference>
<evidence type="ECO:0000259" key="4">
    <source>
        <dbReference type="PROSITE" id="PS50011"/>
    </source>
</evidence>
<dbReference type="InterPro" id="IPR036404">
    <property type="entry name" value="Jacalin-like_lectin_dom_sf"/>
</dbReference>
<dbReference type="GO" id="GO:0005524">
    <property type="term" value="F:ATP binding"/>
    <property type="evidence" value="ECO:0007669"/>
    <property type="project" value="InterPro"/>
</dbReference>
<comment type="caution">
    <text evidence="6">The sequence shown here is derived from an EMBL/GenBank/DDBJ whole genome shotgun (WGS) entry which is preliminary data.</text>
</comment>
<evidence type="ECO:0000256" key="3">
    <source>
        <dbReference type="SAM" id="SignalP"/>
    </source>
</evidence>
<evidence type="ECO:0000313" key="7">
    <source>
        <dbReference type="Proteomes" id="UP001229421"/>
    </source>
</evidence>
<dbReference type="SMART" id="SM00915">
    <property type="entry name" value="Jacalin"/>
    <property type="match status" value="1"/>
</dbReference>
<keyword evidence="3" id="KW-0732">Signal</keyword>
<dbReference type="InterPro" id="IPR001229">
    <property type="entry name" value="Jacalin-like_lectin_dom"/>
</dbReference>
<dbReference type="Gene3D" id="1.10.510.10">
    <property type="entry name" value="Transferase(Phosphotransferase) domain 1"/>
    <property type="match status" value="1"/>
</dbReference>